<dbReference type="InterPro" id="IPR003661">
    <property type="entry name" value="HisK_dim/P_dom"/>
</dbReference>
<evidence type="ECO:0000256" key="7">
    <source>
        <dbReference type="ARBA" id="ARBA00022741"/>
    </source>
</evidence>
<sequence>MSVDCALRSRTIRNAPAASSPCAVPATCSRAVRMSRRPMNSHALRWWQRLAVRIYLTMLASMISFGVFFGVAYFVWHLYYVSGHRPGVLMIVILLFIALALAIGAFPIVRRLTGRLERLQRSVDALGSGQLSTRVAVEGQDEVASLAISFNRSVARIEALLDAQKMLLSNASHELRSPLARIRMAIELMQERAQPDLRLELMRNIAELDGLIEEILLASRLDAVPDSAVNREPVDLTALAAEECAAMDVPLDAQVVSVRGDSRLLRRMLRNLLENARRYGDGAPIRVSLVTDPDQAICLDVIDQGPGIPADERENVFTPFYRLLGSSERAGGVGLGLSLVRQIASAHGGDVRCLPQQPSGSRFRVRLPPDPSP</sequence>
<comment type="subcellular location">
    <subcellularLocation>
        <location evidence="2">Cell membrane</location>
        <topology evidence="2">Multi-pass membrane protein</topology>
    </subcellularLocation>
</comment>
<dbReference type="Pfam" id="PF00512">
    <property type="entry name" value="HisKA"/>
    <property type="match status" value="1"/>
</dbReference>
<dbReference type="GO" id="GO:0000155">
    <property type="term" value="F:phosphorelay sensor kinase activity"/>
    <property type="evidence" value="ECO:0007669"/>
    <property type="project" value="InterPro"/>
</dbReference>
<evidence type="ECO:0000313" key="14">
    <source>
        <dbReference type="Proteomes" id="UP000267049"/>
    </source>
</evidence>
<feature type="domain" description="Histidine kinase" evidence="11">
    <location>
        <begin position="170"/>
        <end position="371"/>
    </location>
</feature>
<dbReference type="GO" id="GO:0005886">
    <property type="term" value="C:plasma membrane"/>
    <property type="evidence" value="ECO:0007669"/>
    <property type="project" value="UniProtKB-SubCell"/>
</dbReference>
<evidence type="ECO:0000256" key="2">
    <source>
        <dbReference type="ARBA" id="ARBA00004651"/>
    </source>
</evidence>
<evidence type="ECO:0000256" key="3">
    <source>
        <dbReference type="ARBA" id="ARBA00012438"/>
    </source>
</evidence>
<keyword evidence="9" id="KW-0067">ATP-binding</keyword>
<dbReference type="InterPro" id="IPR036890">
    <property type="entry name" value="HATPase_C_sf"/>
</dbReference>
<evidence type="ECO:0000313" key="13">
    <source>
        <dbReference type="EMBL" id="RNF86069.1"/>
    </source>
</evidence>
<evidence type="ECO:0000256" key="5">
    <source>
        <dbReference type="ARBA" id="ARBA00022553"/>
    </source>
</evidence>
<dbReference type="AlphaFoldDB" id="A0A3M8SXP8"/>
<dbReference type="Gene3D" id="3.30.565.10">
    <property type="entry name" value="Histidine kinase-like ATPase, C-terminal domain"/>
    <property type="match status" value="1"/>
</dbReference>
<dbReference type="CDD" id="cd00075">
    <property type="entry name" value="HATPase"/>
    <property type="match status" value="1"/>
</dbReference>
<keyword evidence="10" id="KW-0812">Transmembrane</keyword>
<evidence type="ECO:0000259" key="12">
    <source>
        <dbReference type="PROSITE" id="PS50885"/>
    </source>
</evidence>
<evidence type="ECO:0000256" key="8">
    <source>
        <dbReference type="ARBA" id="ARBA00022777"/>
    </source>
</evidence>
<dbReference type="SUPFAM" id="SSF55874">
    <property type="entry name" value="ATPase domain of HSP90 chaperone/DNA topoisomerase II/histidine kinase"/>
    <property type="match status" value="1"/>
</dbReference>
<dbReference type="SUPFAM" id="SSF47384">
    <property type="entry name" value="Homodimeric domain of signal transducing histidine kinase"/>
    <property type="match status" value="1"/>
</dbReference>
<dbReference type="InterPro" id="IPR004358">
    <property type="entry name" value="Sig_transdc_His_kin-like_C"/>
</dbReference>
<evidence type="ECO:0000256" key="1">
    <source>
        <dbReference type="ARBA" id="ARBA00000085"/>
    </source>
</evidence>
<comment type="catalytic activity">
    <reaction evidence="1">
        <text>ATP + protein L-histidine = ADP + protein N-phospho-L-histidine.</text>
        <dbReference type="EC" id="2.7.13.3"/>
    </reaction>
</comment>
<keyword evidence="8" id="KW-0418">Kinase</keyword>
<dbReference type="SMART" id="SM00388">
    <property type="entry name" value="HisKA"/>
    <property type="match status" value="1"/>
</dbReference>
<dbReference type="GO" id="GO:0005524">
    <property type="term" value="F:ATP binding"/>
    <property type="evidence" value="ECO:0007669"/>
    <property type="project" value="UniProtKB-KW"/>
</dbReference>
<proteinExistence type="predicted"/>
<keyword evidence="10" id="KW-0472">Membrane</keyword>
<comment type="caution">
    <text evidence="13">The sequence shown here is derived from an EMBL/GenBank/DDBJ whole genome shotgun (WGS) entry which is preliminary data.</text>
</comment>
<dbReference type="CDD" id="cd00082">
    <property type="entry name" value="HisKA"/>
    <property type="match status" value="1"/>
</dbReference>
<feature type="transmembrane region" description="Helical" evidence="10">
    <location>
        <begin position="54"/>
        <end position="76"/>
    </location>
</feature>
<dbReference type="PROSITE" id="PS50885">
    <property type="entry name" value="HAMP"/>
    <property type="match status" value="1"/>
</dbReference>
<protein>
    <recommendedName>
        <fullName evidence="3">histidine kinase</fullName>
        <ecNumber evidence="3">2.7.13.3</ecNumber>
    </recommendedName>
</protein>
<keyword evidence="4" id="KW-1003">Cell membrane</keyword>
<dbReference type="EC" id="2.7.13.3" evidence="3"/>
<dbReference type="EMBL" id="RIBS01000001">
    <property type="protein sequence ID" value="RNF86069.1"/>
    <property type="molecule type" value="Genomic_DNA"/>
</dbReference>
<dbReference type="CDD" id="cd06225">
    <property type="entry name" value="HAMP"/>
    <property type="match status" value="1"/>
</dbReference>
<dbReference type="InterPro" id="IPR050980">
    <property type="entry name" value="2C_sensor_his_kinase"/>
</dbReference>
<reference evidence="13 14" key="1">
    <citation type="submission" date="2018-11" db="EMBL/GenBank/DDBJ databases">
        <title>Lysobacter cryohumiis sp. nov., isolated from soil in the Tianshan Mountains, Xinjiang, China.</title>
        <authorList>
            <person name="Luo Y."/>
            <person name="Sheng H."/>
        </authorList>
    </citation>
    <scope>NUCLEOTIDE SEQUENCE [LARGE SCALE GENOMIC DNA]</scope>
    <source>
        <strain evidence="13 14">ZS60</strain>
    </source>
</reference>
<dbReference type="InterPro" id="IPR005467">
    <property type="entry name" value="His_kinase_dom"/>
</dbReference>
<accession>A0A3M8SXP8</accession>
<dbReference type="InterPro" id="IPR003660">
    <property type="entry name" value="HAMP_dom"/>
</dbReference>
<dbReference type="SUPFAM" id="SSF158472">
    <property type="entry name" value="HAMP domain-like"/>
    <property type="match status" value="1"/>
</dbReference>
<dbReference type="PRINTS" id="PR00344">
    <property type="entry name" value="BCTRLSENSOR"/>
</dbReference>
<dbReference type="InterPro" id="IPR036097">
    <property type="entry name" value="HisK_dim/P_sf"/>
</dbReference>
<evidence type="ECO:0000256" key="9">
    <source>
        <dbReference type="ARBA" id="ARBA00022840"/>
    </source>
</evidence>
<feature type="domain" description="HAMP" evidence="12">
    <location>
        <begin position="110"/>
        <end position="162"/>
    </location>
</feature>
<dbReference type="InterPro" id="IPR003594">
    <property type="entry name" value="HATPase_dom"/>
</dbReference>
<dbReference type="Gene3D" id="6.10.340.10">
    <property type="match status" value="1"/>
</dbReference>
<dbReference type="Gene3D" id="1.10.287.130">
    <property type="match status" value="1"/>
</dbReference>
<name>A0A3M8SXP8_9GAMM</name>
<keyword evidence="7" id="KW-0547">Nucleotide-binding</keyword>
<dbReference type="Pfam" id="PF00672">
    <property type="entry name" value="HAMP"/>
    <property type="match status" value="1"/>
</dbReference>
<keyword evidence="5" id="KW-0597">Phosphoprotein</keyword>
<dbReference type="PANTHER" id="PTHR44936:SF10">
    <property type="entry name" value="SENSOR PROTEIN RSTB"/>
    <property type="match status" value="1"/>
</dbReference>
<evidence type="ECO:0000256" key="4">
    <source>
        <dbReference type="ARBA" id="ARBA00022475"/>
    </source>
</evidence>
<keyword evidence="10" id="KW-1133">Transmembrane helix</keyword>
<dbReference type="Pfam" id="PF02518">
    <property type="entry name" value="HATPase_c"/>
    <property type="match status" value="1"/>
</dbReference>
<evidence type="ECO:0000256" key="10">
    <source>
        <dbReference type="SAM" id="Phobius"/>
    </source>
</evidence>
<organism evidence="13 14">
    <name type="scientific">Montanilutibacter psychrotolerans</name>
    <dbReference type="NCBI Taxonomy" id="1327343"/>
    <lineage>
        <taxon>Bacteria</taxon>
        <taxon>Pseudomonadati</taxon>
        <taxon>Pseudomonadota</taxon>
        <taxon>Gammaproteobacteria</taxon>
        <taxon>Lysobacterales</taxon>
        <taxon>Lysobacteraceae</taxon>
        <taxon>Montanilutibacter</taxon>
    </lineage>
</organism>
<dbReference type="PANTHER" id="PTHR44936">
    <property type="entry name" value="SENSOR PROTEIN CREC"/>
    <property type="match status" value="1"/>
</dbReference>
<keyword evidence="6" id="KW-0808">Transferase</keyword>
<dbReference type="OrthoDB" id="9808408at2"/>
<evidence type="ECO:0000256" key="6">
    <source>
        <dbReference type="ARBA" id="ARBA00022679"/>
    </source>
</evidence>
<evidence type="ECO:0000259" key="11">
    <source>
        <dbReference type="PROSITE" id="PS50109"/>
    </source>
</evidence>
<dbReference type="SMART" id="SM00304">
    <property type="entry name" value="HAMP"/>
    <property type="match status" value="1"/>
</dbReference>
<keyword evidence="14" id="KW-1185">Reference proteome</keyword>
<dbReference type="PROSITE" id="PS50109">
    <property type="entry name" value="HIS_KIN"/>
    <property type="match status" value="1"/>
</dbReference>
<dbReference type="SMART" id="SM00387">
    <property type="entry name" value="HATPase_c"/>
    <property type="match status" value="1"/>
</dbReference>
<feature type="transmembrane region" description="Helical" evidence="10">
    <location>
        <begin position="88"/>
        <end position="109"/>
    </location>
</feature>
<dbReference type="Proteomes" id="UP000267049">
    <property type="component" value="Unassembled WGS sequence"/>
</dbReference>
<gene>
    <name evidence="13" type="ORF">EER27_01140</name>
</gene>